<sequence length="109" mass="13041">MAPMLFNIYTNDQPIGTVTRYFIYADDLALTAQRKKFEEIEERLEDTLKELTIYYQNDRLKPNPSKTQVCVFDLKNREAKINLHINWNNEILQHNDNPKYLVYLDRSLT</sequence>
<protein>
    <recommendedName>
        <fullName evidence="4">Reverse transcriptase domain-containing protein</fullName>
    </recommendedName>
</protein>
<organism evidence="2 3">
    <name type="scientific">Macrosiphum euphorbiae</name>
    <name type="common">potato aphid</name>
    <dbReference type="NCBI Taxonomy" id="13131"/>
    <lineage>
        <taxon>Eukaryota</taxon>
        <taxon>Metazoa</taxon>
        <taxon>Ecdysozoa</taxon>
        <taxon>Arthropoda</taxon>
        <taxon>Hexapoda</taxon>
        <taxon>Insecta</taxon>
        <taxon>Pterygota</taxon>
        <taxon>Neoptera</taxon>
        <taxon>Paraneoptera</taxon>
        <taxon>Hemiptera</taxon>
        <taxon>Sternorrhyncha</taxon>
        <taxon>Aphidomorpha</taxon>
        <taxon>Aphidoidea</taxon>
        <taxon>Aphididae</taxon>
        <taxon>Macrosiphini</taxon>
        <taxon>Macrosiphum</taxon>
    </lineage>
</organism>
<reference evidence="2 3" key="1">
    <citation type="submission" date="2023-01" db="EMBL/GenBank/DDBJ databases">
        <authorList>
            <person name="Whitehead M."/>
        </authorList>
    </citation>
    <scope>NUCLEOTIDE SEQUENCE [LARGE SCALE GENOMIC DNA]</scope>
</reference>
<dbReference type="EMBL" id="CARXXK010000004">
    <property type="protein sequence ID" value="CAI6366686.1"/>
    <property type="molecule type" value="Genomic_DNA"/>
</dbReference>
<name>A0AAV0XGP4_9HEMI</name>
<keyword evidence="1" id="KW-0175">Coiled coil</keyword>
<feature type="coiled-coil region" evidence="1">
    <location>
        <begin position="30"/>
        <end position="57"/>
    </location>
</feature>
<gene>
    <name evidence="2" type="ORF">MEUPH1_LOCUS21238</name>
</gene>
<comment type="caution">
    <text evidence="2">The sequence shown here is derived from an EMBL/GenBank/DDBJ whole genome shotgun (WGS) entry which is preliminary data.</text>
</comment>
<evidence type="ECO:0000313" key="3">
    <source>
        <dbReference type="Proteomes" id="UP001160148"/>
    </source>
</evidence>
<evidence type="ECO:0000313" key="2">
    <source>
        <dbReference type="EMBL" id="CAI6366686.1"/>
    </source>
</evidence>
<dbReference type="PANTHER" id="PTHR36688">
    <property type="entry name" value="ENDO/EXONUCLEASE/PHOSPHATASE DOMAIN-CONTAINING PROTEIN"/>
    <property type="match status" value="1"/>
</dbReference>
<dbReference type="AlphaFoldDB" id="A0AAV0XGP4"/>
<dbReference type="PANTHER" id="PTHR36688:SF1">
    <property type="entry name" value="ENDONUCLEASE_EXONUCLEASE_PHOSPHATASE DOMAIN-CONTAINING PROTEIN"/>
    <property type="match status" value="1"/>
</dbReference>
<dbReference type="Proteomes" id="UP001160148">
    <property type="component" value="Unassembled WGS sequence"/>
</dbReference>
<proteinExistence type="predicted"/>
<accession>A0AAV0XGP4</accession>
<evidence type="ECO:0008006" key="4">
    <source>
        <dbReference type="Google" id="ProtNLM"/>
    </source>
</evidence>
<keyword evidence="3" id="KW-1185">Reference proteome</keyword>
<dbReference type="InterPro" id="IPR052560">
    <property type="entry name" value="RdDP_mobile_element"/>
</dbReference>
<evidence type="ECO:0000256" key="1">
    <source>
        <dbReference type="SAM" id="Coils"/>
    </source>
</evidence>